<comment type="subcellular location">
    <subcellularLocation>
        <location evidence="1">Endoplasmic reticulum membrane</location>
    </subcellularLocation>
</comment>
<sequence length="779" mass="86276">MSDRSDNAKHQQIRYQTNPTKMPEQDLGPRKTLFVLVIVVGCFAVLWPKVFYPMLVGPTNQRMKPNHLDKGCCDVISDIDVNTIKIMTELCNTIIEHLEEKPVKAQDVIKQCRTEIYNKCGIDISAVLQEQVRLGRSFKQIVDEIRSFNSSFCLKYQFGLSPSKLGIPHRIAINLSPVYVKQERPSHLRPEMLHPALRERGSAIVQPYQPPVVKPGQPKFVDGRPGPVPGIRPPMGGAGHMVHSPKGSNSMGVIMPIYTVGIVIFFSYTLMKLLFKKKPEGPGAPLYPPVEPSLTFKKEVFELQKSKPPQGPLIVNAMTALLDEVDQELEARRKAHEVASQKEDGELANGCAKQPPDHEQPSVKILGMEMTASCEGGQKWDRCESPVIPKSQAPPEPTEPPQEIFLGGILPAQSQLLVADSTVEEETNSLSSSADPPVILASKMTLSVISLDAPENEEAHVVEDVVDESKYTTAAAGDISDEEASDIVDEIEKSTNQDDGAKKGDEITEAPLLTQLNDIISSDINNAVESVLNDGLIKNVESVDIVNTIQDDESPIVTALKDQLSKTTEDIYDSLIESVGNDTKQDEDGTIDINEQIDMSQLEDEVRKVVDDDIQYVSKVEKDQSDVENKVDEDDVQKMDLNDEGSEEENSDIEEVEDGTDANSFDDEIEEIIIFEDEIDMSDDEDRVFISHESVQNIGDIIDEIITDGARRLEIVNDIDNNDNLEHSVDPFNLDQGDDNSDVNMSRNNNLASDVSNSLGQHDEVRNDTKGEQEKDCAN</sequence>
<dbReference type="GO" id="GO:0045202">
    <property type="term" value="C:synapse"/>
    <property type="evidence" value="ECO:0007669"/>
    <property type="project" value="GOC"/>
</dbReference>
<evidence type="ECO:0000256" key="5">
    <source>
        <dbReference type="ARBA" id="ARBA00022989"/>
    </source>
</evidence>
<dbReference type="GO" id="GO:0005789">
    <property type="term" value="C:endoplasmic reticulum membrane"/>
    <property type="evidence" value="ECO:0007669"/>
    <property type="project" value="UniProtKB-SubCell"/>
</dbReference>
<evidence type="ECO:0000256" key="3">
    <source>
        <dbReference type="ARBA" id="ARBA00022692"/>
    </source>
</evidence>
<dbReference type="InterPro" id="IPR026160">
    <property type="entry name" value="Ric3"/>
</dbReference>
<evidence type="ECO:0000313" key="10">
    <source>
        <dbReference type="EMBL" id="JAV64721.1"/>
    </source>
</evidence>
<dbReference type="AlphaFoldDB" id="A0A1Y1KW57"/>
<keyword evidence="6 8" id="KW-0472">Membrane</keyword>
<evidence type="ECO:0000256" key="1">
    <source>
        <dbReference type="ARBA" id="ARBA00004586"/>
    </source>
</evidence>
<dbReference type="EMBL" id="GEZM01073942">
    <property type="protein sequence ID" value="JAV64721.1"/>
    <property type="molecule type" value="Transcribed_RNA"/>
</dbReference>
<keyword evidence="5 8" id="KW-1133">Transmembrane helix</keyword>
<keyword evidence="3 8" id="KW-0812">Transmembrane</keyword>
<dbReference type="PANTHER" id="PTHR21723:SF3">
    <property type="entry name" value="PROTEIN RIC-3"/>
    <property type="match status" value="1"/>
</dbReference>
<dbReference type="InterPro" id="IPR032763">
    <property type="entry name" value="RIC3_N"/>
</dbReference>
<evidence type="ECO:0000256" key="8">
    <source>
        <dbReference type="SAM" id="Phobius"/>
    </source>
</evidence>
<protein>
    <recommendedName>
        <fullName evidence="9">Resistance to inhibitors of cholinesterase protein 3 N-terminal domain-containing protein</fullName>
    </recommendedName>
</protein>
<dbReference type="GO" id="GO:0043025">
    <property type="term" value="C:neuronal cell body"/>
    <property type="evidence" value="ECO:0007669"/>
    <property type="project" value="TreeGrafter"/>
</dbReference>
<comment type="similarity">
    <text evidence="2">Belongs to the ric-3 family.</text>
</comment>
<dbReference type="GO" id="GO:0007271">
    <property type="term" value="P:synaptic transmission, cholinergic"/>
    <property type="evidence" value="ECO:0007669"/>
    <property type="project" value="TreeGrafter"/>
</dbReference>
<dbReference type="GO" id="GO:0043005">
    <property type="term" value="C:neuron projection"/>
    <property type="evidence" value="ECO:0007669"/>
    <property type="project" value="TreeGrafter"/>
</dbReference>
<dbReference type="PANTHER" id="PTHR21723">
    <property type="entry name" value="RESISTANCE TO INHIBITORS OF CHOLINESTERASE PROTEIN 3 RIC3"/>
    <property type="match status" value="1"/>
</dbReference>
<reference evidence="10" key="1">
    <citation type="journal article" date="2016" name="Sci. Rep.">
        <title>Molecular characterization of firefly nuptial gifts: a multi-omics approach sheds light on postcopulatory sexual selection.</title>
        <authorList>
            <person name="Al-Wathiqui N."/>
            <person name="Fallon T.R."/>
            <person name="South A."/>
            <person name="Weng J.K."/>
            <person name="Lewis S.M."/>
        </authorList>
    </citation>
    <scope>NUCLEOTIDE SEQUENCE</scope>
</reference>
<evidence type="ECO:0000259" key="9">
    <source>
        <dbReference type="Pfam" id="PF15361"/>
    </source>
</evidence>
<feature type="transmembrane region" description="Helical" evidence="8">
    <location>
        <begin position="251"/>
        <end position="271"/>
    </location>
</feature>
<dbReference type="Pfam" id="PF15361">
    <property type="entry name" value="RIC3"/>
    <property type="match status" value="1"/>
</dbReference>
<feature type="transmembrane region" description="Helical" evidence="8">
    <location>
        <begin position="33"/>
        <end position="55"/>
    </location>
</feature>
<feature type="region of interest" description="Disordered" evidence="7">
    <location>
        <begin position="338"/>
        <end position="359"/>
    </location>
</feature>
<evidence type="ECO:0000256" key="6">
    <source>
        <dbReference type="ARBA" id="ARBA00023136"/>
    </source>
</evidence>
<feature type="compositionally biased region" description="Polar residues" evidence="7">
    <location>
        <begin position="742"/>
        <end position="760"/>
    </location>
</feature>
<evidence type="ECO:0000256" key="7">
    <source>
        <dbReference type="SAM" id="MobiDB-lite"/>
    </source>
</evidence>
<feature type="compositionally biased region" description="Basic and acidic residues" evidence="7">
    <location>
        <begin position="761"/>
        <end position="779"/>
    </location>
</feature>
<feature type="region of interest" description="Disordered" evidence="7">
    <location>
        <begin position="619"/>
        <end position="666"/>
    </location>
</feature>
<dbReference type="GO" id="GO:0034394">
    <property type="term" value="P:protein localization to cell surface"/>
    <property type="evidence" value="ECO:0007669"/>
    <property type="project" value="TreeGrafter"/>
</dbReference>
<feature type="region of interest" description="Disordered" evidence="7">
    <location>
        <begin position="722"/>
        <end position="779"/>
    </location>
</feature>
<name>A0A1Y1KW57_PHOPY</name>
<keyword evidence="4" id="KW-0256">Endoplasmic reticulum</keyword>
<accession>A0A1Y1KW57</accession>
<evidence type="ECO:0000256" key="4">
    <source>
        <dbReference type="ARBA" id="ARBA00022824"/>
    </source>
</evidence>
<feature type="compositionally biased region" description="Acidic residues" evidence="7">
    <location>
        <begin position="642"/>
        <end position="666"/>
    </location>
</feature>
<organism evidence="10">
    <name type="scientific">Photinus pyralis</name>
    <name type="common">Common eastern firefly</name>
    <name type="synonym">Lampyris pyralis</name>
    <dbReference type="NCBI Taxonomy" id="7054"/>
    <lineage>
        <taxon>Eukaryota</taxon>
        <taxon>Metazoa</taxon>
        <taxon>Ecdysozoa</taxon>
        <taxon>Arthropoda</taxon>
        <taxon>Hexapoda</taxon>
        <taxon>Insecta</taxon>
        <taxon>Pterygota</taxon>
        <taxon>Neoptera</taxon>
        <taxon>Endopterygota</taxon>
        <taxon>Coleoptera</taxon>
        <taxon>Polyphaga</taxon>
        <taxon>Elateriformia</taxon>
        <taxon>Elateroidea</taxon>
        <taxon>Lampyridae</taxon>
        <taxon>Lampyrinae</taxon>
        <taxon>Photinus</taxon>
    </lineage>
</organism>
<feature type="region of interest" description="Disordered" evidence="7">
    <location>
        <begin position="1"/>
        <end position="24"/>
    </location>
</feature>
<feature type="compositionally biased region" description="Basic and acidic residues" evidence="7">
    <location>
        <begin position="619"/>
        <end position="641"/>
    </location>
</feature>
<feature type="domain" description="Resistance to inhibitors of cholinesterase protein 3 N-terminal" evidence="9">
    <location>
        <begin position="188"/>
        <end position="296"/>
    </location>
</feature>
<evidence type="ECO:0000256" key="2">
    <source>
        <dbReference type="ARBA" id="ARBA00008538"/>
    </source>
</evidence>
<proteinExistence type="inferred from homology"/>